<dbReference type="InterPro" id="IPR032816">
    <property type="entry name" value="VTT_dom"/>
</dbReference>
<feature type="transmembrane region" description="Helical" evidence="6">
    <location>
        <begin position="179"/>
        <end position="201"/>
    </location>
</feature>
<dbReference type="EMBL" id="MHCR01000023">
    <property type="protein sequence ID" value="OGY25137.1"/>
    <property type="molecule type" value="Genomic_DNA"/>
</dbReference>
<comment type="caution">
    <text evidence="8">The sequence shown here is derived from an EMBL/GenBank/DDBJ whole genome shotgun (WGS) entry which is preliminary data.</text>
</comment>
<gene>
    <name evidence="8" type="ORF">A2134_00500</name>
</gene>
<evidence type="ECO:0000313" key="8">
    <source>
        <dbReference type="EMBL" id="OGY25137.1"/>
    </source>
</evidence>
<name>A0A1G1WCX3_9BACT</name>
<evidence type="ECO:0000256" key="4">
    <source>
        <dbReference type="ARBA" id="ARBA00022989"/>
    </source>
</evidence>
<evidence type="ECO:0000256" key="5">
    <source>
        <dbReference type="ARBA" id="ARBA00023136"/>
    </source>
</evidence>
<evidence type="ECO:0000256" key="2">
    <source>
        <dbReference type="ARBA" id="ARBA00022475"/>
    </source>
</evidence>
<comment type="subcellular location">
    <subcellularLocation>
        <location evidence="1">Cell membrane</location>
        <topology evidence="1">Multi-pass membrane protein</topology>
    </subcellularLocation>
</comment>
<dbReference type="GO" id="GO:0005886">
    <property type="term" value="C:plasma membrane"/>
    <property type="evidence" value="ECO:0007669"/>
    <property type="project" value="UniProtKB-SubCell"/>
</dbReference>
<evidence type="ECO:0000256" key="3">
    <source>
        <dbReference type="ARBA" id="ARBA00022692"/>
    </source>
</evidence>
<feature type="transmembrane region" description="Helical" evidence="6">
    <location>
        <begin position="56"/>
        <end position="83"/>
    </location>
</feature>
<sequence>MLELLFSSIANFILNTISHLGYFGIFLTMLIESASIPLPSEIIMPFSGFLISEGKFNFYLVVFIGALGNLAGSIIMYVFGFWGQEAVVRKFVRGWGRILINEEELVAGEKWFRKYGEAVILLSRITPVIRTFISLPAGVVKINFAKFCFLTFIGSLIWSALLTFIGIKLGENWNVIEPFFRKFDIVIIGSGIILLIAYIVFKYRKVSYDKKDIAN</sequence>
<organism evidence="8 9">
    <name type="scientific">Candidatus Woykebacteria bacterium RBG_16_39_9b</name>
    <dbReference type="NCBI Taxonomy" id="1802595"/>
    <lineage>
        <taxon>Bacteria</taxon>
        <taxon>Candidatus Woykeibacteriota</taxon>
    </lineage>
</organism>
<dbReference type="AlphaFoldDB" id="A0A1G1WCX3"/>
<keyword evidence="2" id="KW-1003">Cell membrane</keyword>
<feature type="transmembrane region" description="Helical" evidence="6">
    <location>
        <begin position="12"/>
        <end position="36"/>
    </location>
</feature>
<evidence type="ECO:0000313" key="9">
    <source>
        <dbReference type="Proteomes" id="UP000178162"/>
    </source>
</evidence>
<dbReference type="PANTHER" id="PTHR42709">
    <property type="entry name" value="ALKALINE PHOSPHATASE LIKE PROTEIN"/>
    <property type="match status" value="1"/>
</dbReference>
<protein>
    <recommendedName>
        <fullName evidence="7">VTT domain-containing protein</fullName>
    </recommendedName>
</protein>
<keyword evidence="5 6" id="KW-0472">Membrane</keyword>
<evidence type="ECO:0000259" key="7">
    <source>
        <dbReference type="Pfam" id="PF09335"/>
    </source>
</evidence>
<dbReference type="Pfam" id="PF09335">
    <property type="entry name" value="VTT_dom"/>
    <property type="match status" value="1"/>
</dbReference>
<keyword evidence="3 6" id="KW-0812">Transmembrane</keyword>
<accession>A0A1G1WCX3</accession>
<evidence type="ECO:0000256" key="6">
    <source>
        <dbReference type="SAM" id="Phobius"/>
    </source>
</evidence>
<dbReference type="Proteomes" id="UP000178162">
    <property type="component" value="Unassembled WGS sequence"/>
</dbReference>
<dbReference type="InterPro" id="IPR051311">
    <property type="entry name" value="DedA_domain"/>
</dbReference>
<feature type="domain" description="VTT" evidence="7">
    <location>
        <begin position="38"/>
        <end position="167"/>
    </location>
</feature>
<feature type="transmembrane region" description="Helical" evidence="6">
    <location>
        <begin position="147"/>
        <end position="167"/>
    </location>
</feature>
<reference evidence="8 9" key="1">
    <citation type="journal article" date="2016" name="Nat. Commun.">
        <title>Thousands of microbial genomes shed light on interconnected biogeochemical processes in an aquifer system.</title>
        <authorList>
            <person name="Anantharaman K."/>
            <person name="Brown C.T."/>
            <person name="Hug L.A."/>
            <person name="Sharon I."/>
            <person name="Castelle C.J."/>
            <person name="Probst A.J."/>
            <person name="Thomas B.C."/>
            <person name="Singh A."/>
            <person name="Wilkins M.J."/>
            <person name="Karaoz U."/>
            <person name="Brodie E.L."/>
            <person name="Williams K.H."/>
            <person name="Hubbard S.S."/>
            <person name="Banfield J.F."/>
        </authorList>
    </citation>
    <scope>NUCLEOTIDE SEQUENCE [LARGE SCALE GENOMIC DNA]</scope>
</reference>
<dbReference type="PANTHER" id="PTHR42709:SF6">
    <property type="entry name" value="UNDECAPRENYL PHOSPHATE TRANSPORTER A"/>
    <property type="match status" value="1"/>
</dbReference>
<evidence type="ECO:0000256" key="1">
    <source>
        <dbReference type="ARBA" id="ARBA00004651"/>
    </source>
</evidence>
<keyword evidence="4 6" id="KW-1133">Transmembrane helix</keyword>
<proteinExistence type="predicted"/>
<dbReference type="STRING" id="1802595.A2134_00500"/>